<dbReference type="AlphaFoldDB" id="A0A1E5T1K9"/>
<dbReference type="InterPro" id="IPR043781">
    <property type="entry name" value="DUF5723"/>
</dbReference>
<dbReference type="Proteomes" id="UP000095552">
    <property type="component" value="Unassembled WGS sequence"/>
</dbReference>
<dbReference type="Pfam" id="PF18990">
    <property type="entry name" value="DUF5723"/>
    <property type="match status" value="1"/>
</dbReference>
<gene>
    <name evidence="2" type="ORF">BFP71_17840</name>
</gene>
<evidence type="ECO:0000313" key="2">
    <source>
        <dbReference type="EMBL" id="OEK05262.1"/>
    </source>
</evidence>
<organism evidence="2 3">
    <name type="scientific">Roseivirga misakiensis</name>
    <dbReference type="NCBI Taxonomy" id="1563681"/>
    <lineage>
        <taxon>Bacteria</taxon>
        <taxon>Pseudomonadati</taxon>
        <taxon>Bacteroidota</taxon>
        <taxon>Cytophagia</taxon>
        <taxon>Cytophagales</taxon>
        <taxon>Roseivirgaceae</taxon>
        <taxon>Roseivirga</taxon>
    </lineage>
</organism>
<dbReference type="EMBL" id="MDGQ01000005">
    <property type="protein sequence ID" value="OEK05262.1"/>
    <property type="molecule type" value="Genomic_DNA"/>
</dbReference>
<dbReference type="STRING" id="1563681.BFP71_17840"/>
<proteinExistence type="predicted"/>
<name>A0A1E5T1K9_9BACT</name>
<keyword evidence="3" id="KW-1185">Reference proteome</keyword>
<evidence type="ECO:0000259" key="1">
    <source>
        <dbReference type="Pfam" id="PF18990"/>
    </source>
</evidence>
<accession>A0A1E5T1K9</accession>
<protein>
    <recommendedName>
        <fullName evidence="1">DUF5723 domain-containing protein</fullName>
    </recommendedName>
</protein>
<sequence length="465" mass="51610">MLKLTQEAIKMKKLAIITLFLISALNVNAQGYLSFYQLRDIVPQTAGLQPAFIPNNSITVSMPALNNGVMLQGDLKLQELLSRPDGQSELTLDFDLMNSVAQDLNYLNLDVTSNLFHVGVKTKKGGYSFFANARATMDFVYSKDFIDFVANGNGNKIGQTIDFSETRLRIEAYHEIGVGYARKFLGERLTVGARAKLVTGIFHGSLKDGASASLTTQANDFSWQIAVQNGTANTAGLDFLFNSDDYESNALTDYITANDNQTIAFDFGAKFKALKWLEVEASITDLGSINWKEQVRNYNTADTVATFSGVQLEGLEDSGEVFKDSLENNFRSNETRLGFKTNLPTRMYLTASAYLTPNDRFSLTYFHNNALDNFPANYALAYNHKFDKFVVGLLGTYRGSNNEMNIGANLGTNIGPVQLYLAMDNVLVTNGPEQYSKADFRFGLNLMFGYKKWIKKDSVADLDAL</sequence>
<reference evidence="2 3" key="1">
    <citation type="submission" date="2016-08" db="EMBL/GenBank/DDBJ databases">
        <title>Draft genome of Fabibacter sp. strain SK-8.</title>
        <authorList>
            <person name="Wong S.-K."/>
            <person name="Hamasaki K."/>
            <person name="Yoshizawa S."/>
        </authorList>
    </citation>
    <scope>NUCLEOTIDE SEQUENCE [LARGE SCALE GENOMIC DNA]</scope>
    <source>
        <strain evidence="2 3">SK-8</strain>
    </source>
</reference>
<evidence type="ECO:0000313" key="3">
    <source>
        <dbReference type="Proteomes" id="UP000095552"/>
    </source>
</evidence>
<feature type="domain" description="DUF5723" evidence="1">
    <location>
        <begin position="50"/>
        <end position="424"/>
    </location>
</feature>
<comment type="caution">
    <text evidence="2">The sequence shown here is derived from an EMBL/GenBank/DDBJ whole genome shotgun (WGS) entry which is preliminary data.</text>
</comment>